<dbReference type="SUPFAM" id="SSF52151">
    <property type="entry name" value="FabD/lysophospholipase-like"/>
    <property type="match status" value="1"/>
</dbReference>
<evidence type="ECO:0000256" key="3">
    <source>
        <dbReference type="ARBA" id="ARBA00048462"/>
    </source>
</evidence>
<proteinExistence type="inferred from homology"/>
<dbReference type="InterPro" id="IPR050858">
    <property type="entry name" value="Mal-CoA-ACP_Trans/PKS_FabD"/>
</dbReference>
<comment type="similarity">
    <text evidence="4">Belongs to the fabD family.</text>
</comment>
<keyword evidence="2 4" id="KW-0012">Acyltransferase</keyword>
<evidence type="ECO:0000313" key="8">
    <source>
        <dbReference type="Proteomes" id="UP000243547"/>
    </source>
</evidence>
<dbReference type="GO" id="GO:0004314">
    <property type="term" value="F:[acyl-carrier-protein] S-malonyltransferase activity"/>
    <property type="evidence" value="ECO:0007669"/>
    <property type="project" value="UniProtKB-EC"/>
</dbReference>
<dbReference type="SUPFAM" id="SSF55048">
    <property type="entry name" value="Probable ACP-binding domain of malonyl-CoA ACP transacylase"/>
    <property type="match status" value="1"/>
</dbReference>
<dbReference type="Proteomes" id="UP000243547">
    <property type="component" value="Unassembled WGS sequence"/>
</dbReference>
<feature type="active site" evidence="5">
    <location>
        <position position="92"/>
    </location>
</feature>
<dbReference type="PANTHER" id="PTHR42681">
    <property type="entry name" value="MALONYL-COA-ACYL CARRIER PROTEIN TRANSACYLASE, MITOCHONDRIAL"/>
    <property type="match status" value="1"/>
</dbReference>
<dbReference type="InterPro" id="IPR016036">
    <property type="entry name" value="Malonyl_transacylase_ACP-bd"/>
</dbReference>
<dbReference type="InterPro" id="IPR004410">
    <property type="entry name" value="Malonyl_CoA-ACP_transAc_FabD"/>
</dbReference>
<evidence type="ECO:0000256" key="1">
    <source>
        <dbReference type="ARBA" id="ARBA00022679"/>
    </source>
</evidence>
<protein>
    <recommendedName>
        <fullName evidence="4">Malonyl CoA-acyl carrier protein transacylase</fullName>
        <ecNumber evidence="4">2.3.1.39</ecNumber>
    </recommendedName>
</protein>
<keyword evidence="8" id="KW-1185">Reference proteome</keyword>
<dbReference type="InterPro" id="IPR016035">
    <property type="entry name" value="Acyl_Trfase/lysoPLipase"/>
</dbReference>
<dbReference type="STRING" id="1120989.SAMN02745227_00768"/>
<dbReference type="EMBL" id="FRAI01000007">
    <property type="protein sequence ID" value="SHJ82741.1"/>
    <property type="molecule type" value="Genomic_DNA"/>
</dbReference>
<dbReference type="FunFam" id="3.30.70.250:FF:000001">
    <property type="entry name" value="Malonyl CoA-acyl carrier protein transacylase"/>
    <property type="match status" value="1"/>
</dbReference>
<dbReference type="EC" id="2.3.1.39" evidence="4"/>
<evidence type="ECO:0000256" key="2">
    <source>
        <dbReference type="ARBA" id="ARBA00023315"/>
    </source>
</evidence>
<feature type="active site" evidence="5">
    <location>
        <position position="200"/>
    </location>
</feature>
<evidence type="ECO:0000256" key="4">
    <source>
        <dbReference type="PIRNR" id="PIRNR000446"/>
    </source>
</evidence>
<reference evidence="8" key="1">
    <citation type="submission" date="2016-11" db="EMBL/GenBank/DDBJ databases">
        <authorList>
            <person name="Varghese N."/>
            <person name="Submissions S."/>
        </authorList>
    </citation>
    <scope>NUCLEOTIDE SEQUENCE [LARGE SCALE GENOMIC DNA]</scope>
    <source>
        <strain evidence="8">DSM 14826</strain>
    </source>
</reference>
<dbReference type="InterPro" id="IPR014043">
    <property type="entry name" value="Acyl_transferase_dom"/>
</dbReference>
<organism evidence="7 8">
    <name type="scientific">Anaerobranca californiensis DSM 14826</name>
    <dbReference type="NCBI Taxonomy" id="1120989"/>
    <lineage>
        <taxon>Bacteria</taxon>
        <taxon>Bacillati</taxon>
        <taxon>Bacillota</taxon>
        <taxon>Clostridia</taxon>
        <taxon>Eubacteriales</taxon>
        <taxon>Proteinivoracaceae</taxon>
        <taxon>Anaerobranca</taxon>
    </lineage>
</organism>
<dbReference type="GO" id="GO:0006633">
    <property type="term" value="P:fatty acid biosynthetic process"/>
    <property type="evidence" value="ECO:0007669"/>
    <property type="project" value="TreeGrafter"/>
</dbReference>
<dbReference type="NCBIfam" id="TIGR00128">
    <property type="entry name" value="fabD"/>
    <property type="match status" value="1"/>
</dbReference>
<name>A0A1M6MGY2_9FIRM</name>
<sequence>MVNKLAFLFPGQGSQVVGMGQDLQENFPLAREIIDKCNNILGYNLWEIIEKGPKDKLDLTENTQPAILTISYILSELLKEAGVKPLKAAGLSLGEYSALVCGGVISYEEALPLVKKRGEIMQKAVPLGTGGMVALLGATVDKVESLLKEIKSGYVKVANYNCPGQYVVTGETSAIDEVLAKAKEYGIKRAVKLDVSGPFHSKFLEKAGIKLQGELEKIPFNEPQIQIYSNVTAQRYSNGQEIKELLVKQVSHPVLWEQTIQNMINDGVFGFVEVGPQKTLSAMVKKISTKVWVKNVEDSKTLEEFLQFYERI</sequence>
<evidence type="ECO:0000259" key="6">
    <source>
        <dbReference type="SMART" id="SM00827"/>
    </source>
</evidence>
<gene>
    <name evidence="7" type="ORF">SAMN02745227_00768</name>
</gene>
<dbReference type="SMART" id="SM00827">
    <property type="entry name" value="PKS_AT"/>
    <property type="match status" value="1"/>
</dbReference>
<feature type="domain" description="Malonyl-CoA:ACP transacylase (MAT)" evidence="6">
    <location>
        <begin position="8"/>
        <end position="296"/>
    </location>
</feature>
<keyword evidence="1 4" id="KW-0808">Transferase</keyword>
<comment type="catalytic activity">
    <reaction evidence="3 4">
        <text>holo-[ACP] + malonyl-CoA = malonyl-[ACP] + CoA</text>
        <dbReference type="Rhea" id="RHEA:41792"/>
        <dbReference type="Rhea" id="RHEA-COMP:9623"/>
        <dbReference type="Rhea" id="RHEA-COMP:9685"/>
        <dbReference type="ChEBI" id="CHEBI:57287"/>
        <dbReference type="ChEBI" id="CHEBI:57384"/>
        <dbReference type="ChEBI" id="CHEBI:64479"/>
        <dbReference type="ChEBI" id="CHEBI:78449"/>
        <dbReference type="EC" id="2.3.1.39"/>
    </reaction>
</comment>
<accession>A0A1M6MGY2</accession>
<evidence type="ECO:0000313" key="7">
    <source>
        <dbReference type="EMBL" id="SHJ82741.1"/>
    </source>
</evidence>
<dbReference type="Gene3D" id="3.30.70.250">
    <property type="entry name" value="Malonyl-CoA ACP transacylase, ACP-binding"/>
    <property type="match status" value="1"/>
</dbReference>
<dbReference type="Gene3D" id="3.40.366.10">
    <property type="entry name" value="Malonyl-Coenzyme A Acyl Carrier Protein, domain 2"/>
    <property type="match status" value="1"/>
</dbReference>
<dbReference type="InterPro" id="IPR024925">
    <property type="entry name" value="Malonyl_CoA-ACP_transAc"/>
</dbReference>
<dbReference type="GO" id="GO:0005829">
    <property type="term" value="C:cytosol"/>
    <property type="evidence" value="ECO:0007669"/>
    <property type="project" value="TreeGrafter"/>
</dbReference>
<dbReference type="PIRSF" id="PIRSF000446">
    <property type="entry name" value="Mct"/>
    <property type="match status" value="1"/>
</dbReference>
<dbReference type="PANTHER" id="PTHR42681:SF1">
    <property type="entry name" value="MALONYL-COA-ACYL CARRIER PROTEIN TRANSACYLASE, MITOCHONDRIAL"/>
    <property type="match status" value="1"/>
</dbReference>
<evidence type="ECO:0000256" key="5">
    <source>
        <dbReference type="PIRSR" id="PIRSR000446-1"/>
    </source>
</evidence>
<dbReference type="AlphaFoldDB" id="A0A1M6MGY2"/>
<dbReference type="Pfam" id="PF00698">
    <property type="entry name" value="Acyl_transf_1"/>
    <property type="match status" value="1"/>
</dbReference>
<dbReference type="InterPro" id="IPR001227">
    <property type="entry name" value="Ac_transferase_dom_sf"/>
</dbReference>